<feature type="transmembrane region" description="Helical" evidence="8">
    <location>
        <begin position="482"/>
        <end position="500"/>
    </location>
</feature>
<feature type="region of interest" description="Disordered" evidence="7">
    <location>
        <begin position="1"/>
        <end position="27"/>
    </location>
</feature>
<gene>
    <name evidence="11" type="ORF">FUG_LOCUS237249</name>
    <name evidence="10" type="ORF">MDCFG202_LOCUS97391</name>
</gene>
<feature type="transmembrane region" description="Helical" evidence="8">
    <location>
        <begin position="236"/>
        <end position="255"/>
    </location>
</feature>
<evidence type="ECO:0000256" key="2">
    <source>
        <dbReference type="ARBA" id="ARBA00022448"/>
    </source>
</evidence>
<sequence length="548" mass="59457">MSSHKDEVKDETTVATPHDEELGSTDGEGQLKRHLQNRHMQMIAIGGAIGAGLFVGSGSALHKGGPAALVIDTPPHQSIASRLTRIDLIIGIMLLCTNLALAEMAVLYPVNGAFYTYIVRFVDPSWGFACGWEYALSWLTVLPFELIAASKTIEFWRSDIHMAVWVTVFLVALTIVQIFGVRGYGEVEFVLSAIKIAACLGFIILGIIINCGGVGDQGYLGTKYWHDPGAFTDFKGFCAVFVVAAFAFGGTEMVGLAAAETADPRKSVPTASKQVFWRIALFYVINLFIVGTILRSDDDRLQGASGANTKASPFVLAIQDAGIKVLPSIFNAVITISVLSVANTCTFGSTRTMQAMAMRGHAPKFLNYIDGKGRPIYCVIIQLGFGLLAYIGESPKGGTIFDWLLALSGLAFLFVWGTICLAHARMRSGMKAQGVNMNLIPYKTPFGVWGSYLGVFLNVLALVATFYSALFAPDGSAPNAESFFMSFLAGPIILVLYLGYKVYSRDWKLYVRAIDMDLQTGISLLDEEIPEEPKTWASLPRRILSAVI</sequence>
<feature type="transmembrane region" description="Helical" evidence="8">
    <location>
        <begin position="86"/>
        <end position="106"/>
    </location>
</feature>
<protein>
    <recommendedName>
        <fullName evidence="9">Amino acid permease/ SLC12A domain-containing protein</fullName>
    </recommendedName>
</protein>
<evidence type="ECO:0000256" key="4">
    <source>
        <dbReference type="ARBA" id="ARBA00022970"/>
    </source>
</evidence>
<evidence type="ECO:0000256" key="7">
    <source>
        <dbReference type="SAM" id="MobiDB-lite"/>
    </source>
</evidence>
<dbReference type="PIRSF" id="PIRSF006060">
    <property type="entry name" value="AA_transporter"/>
    <property type="match status" value="1"/>
</dbReference>
<evidence type="ECO:0000313" key="10">
    <source>
        <dbReference type="EMBL" id="CAG1971332.1"/>
    </source>
</evidence>
<dbReference type="Gene3D" id="1.20.1740.10">
    <property type="entry name" value="Amino acid/polyamine transporter I"/>
    <property type="match status" value="1"/>
</dbReference>
<feature type="transmembrane region" description="Helical" evidence="8">
    <location>
        <begin position="160"/>
        <end position="181"/>
    </location>
</feature>
<dbReference type="Pfam" id="PF00324">
    <property type="entry name" value="AA_permease"/>
    <property type="match status" value="1"/>
</dbReference>
<feature type="domain" description="Amino acid permease/ SLC12A" evidence="9">
    <location>
        <begin position="39"/>
        <end position="509"/>
    </location>
</feature>
<name>A0A4E9ECT8_GIBZA</name>
<dbReference type="EMBL" id="CAAKMV010000127">
    <property type="protein sequence ID" value="VIO57050.1"/>
    <property type="molecule type" value="Genomic_DNA"/>
</dbReference>
<dbReference type="FunFam" id="1.20.1740.10:FF:000017">
    <property type="entry name" value="Amino acid permease"/>
    <property type="match status" value="1"/>
</dbReference>
<evidence type="ECO:0000256" key="8">
    <source>
        <dbReference type="SAM" id="Phobius"/>
    </source>
</evidence>
<keyword evidence="4" id="KW-0029">Amino-acid transport</keyword>
<feature type="transmembrane region" description="Helical" evidence="8">
    <location>
        <begin position="446"/>
        <end position="470"/>
    </location>
</feature>
<feature type="compositionally biased region" description="Basic and acidic residues" evidence="7">
    <location>
        <begin position="1"/>
        <end position="21"/>
    </location>
</feature>
<reference evidence="10" key="2">
    <citation type="submission" date="2021-03" db="EMBL/GenBank/DDBJ databases">
        <authorList>
            <person name="Alouane T."/>
            <person name="Langin T."/>
            <person name="Bonhomme L."/>
        </authorList>
    </citation>
    <scope>NUCLEOTIDE SEQUENCE</scope>
    <source>
        <strain evidence="10">MDC_Fg202</strain>
    </source>
</reference>
<feature type="transmembrane region" description="Helical" evidence="8">
    <location>
        <begin position="403"/>
        <end position="425"/>
    </location>
</feature>
<proteinExistence type="predicted"/>
<dbReference type="InterPro" id="IPR050524">
    <property type="entry name" value="APC_YAT"/>
</dbReference>
<feature type="transmembrane region" description="Helical" evidence="8">
    <location>
        <begin position="275"/>
        <end position="294"/>
    </location>
</feature>
<dbReference type="PANTHER" id="PTHR43341:SF1">
    <property type="entry name" value="GENERAL AMINO-ACID PERMEASE GAP1"/>
    <property type="match status" value="1"/>
</dbReference>
<keyword evidence="2" id="KW-0813">Transport</keyword>
<dbReference type="Proteomes" id="UP000746612">
    <property type="component" value="Unassembled WGS sequence"/>
</dbReference>
<dbReference type="PANTHER" id="PTHR43341">
    <property type="entry name" value="AMINO ACID PERMEASE"/>
    <property type="match status" value="1"/>
</dbReference>
<reference evidence="11" key="1">
    <citation type="submission" date="2019-04" db="EMBL/GenBank/DDBJ databases">
        <authorList>
            <person name="Melise S."/>
            <person name="Noan J."/>
            <person name="Okalmin O."/>
        </authorList>
    </citation>
    <scope>NUCLEOTIDE SEQUENCE</scope>
    <source>
        <strain evidence="11">FN9</strain>
    </source>
</reference>
<comment type="subcellular location">
    <subcellularLocation>
        <location evidence="1">Membrane</location>
        <topology evidence="1">Multi-pass membrane protein</topology>
    </subcellularLocation>
</comment>
<organism evidence="11">
    <name type="scientific">Gibberella zeae</name>
    <name type="common">Wheat head blight fungus</name>
    <name type="synonym">Fusarium graminearum</name>
    <dbReference type="NCBI Taxonomy" id="5518"/>
    <lineage>
        <taxon>Eukaryota</taxon>
        <taxon>Fungi</taxon>
        <taxon>Dikarya</taxon>
        <taxon>Ascomycota</taxon>
        <taxon>Pezizomycotina</taxon>
        <taxon>Sordariomycetes</taxon>
        <taxon>Hypocreomycetidae</taxon>
        <taxon>Hypocreales</taxon>
        <taxon>Nectriaceae</taxon>
        <taxon>Fusarium</taxon>
    </lineage>
</organism>
<keyword evidence="5 8" id="KW-1133">Transmembrane helix</keyword>
<dbReference type="InterPro" id="IPR004841">
    <property type="entry name" value="AA-permease/SLC12A_dom"/>
</dbReference>
<evidence type="ECO:0000256" key="1">
    <source>
        <dbReference type="ARBA" id="ARBA00004141"/>
    </source>
</evidence>
<evidence type="ECO:0000256" key="5">
    <source>
        <dbReference type="ARBA" id="ARBA00022989"/>
    </source>
</evidence>
<accession>A0A4E9ECT8</accession>
<dbReference type="EMBL" id="CAJPIJ010000090">
    <property type="protein sequence ID" value="CAG1971332.1"/>
    <property type="molecule type" value="Genomic_DNA"/>
</dbReference>
<evidence type="ECO:0000313" key="11">
    <source>
        <dbReference type="EMBL" id="VIO57050.1"/>
    </source>
</evidence>
<feature type="transmembrane region" description="Helical" evidence="8">
    <location>
        <begin position="374"/>
        <end position="391"/>
    </location>
</feature>
<evidence type="ECO:0000256" key="3">
    <source>
        <dbReference type="ARBA" id="ARBA00022692"/>
    </source>
</evidence>
<dbReference type="AlphaFoldDB" id="A0A4E9ECT8"/>
<evidence type="ECO:0000259" key="9">
    <source>
        <dbReference type="Pfam" id="PF00324"/>
    </source>
</evidence>
<dbReference type="GO" id="GO:0016020">
    <property type="term" value="C:membrane"/>
    <property type="evidence" value="ECO:0007669"/>
    <property type="project" value="UniProtKB-SubCell"/>
</dbReference>
<feature type="transmembrane region" description="Helical" evidence="8">
    <location>
        <begin position="126"/>
        <end position="148"/>
    </location>
</feature>
<dbReference type="GO" id="GO:0015171">
    <property type="term" value="F:amino acid transmembrane transporter activity"/>
    <property type="evidence" value="ECO:0007669"/>
    <property type="project" value="TreeGrafter"/>
</dbReference>
<evidence type="ECO:0000256" key="6">
    <source>
        <dbReference type="ARBA" id="ARBA00023136"/>
    </source>
</evidence>
<keyword evidence="3 8" id="KW-0812">Transmembrane</keyword>
<keyword evidence="6 8" id="KW-0472">Membrane</keyword>
<feature type="transmembrane region" description="Helical" evidence="8">
    <location>
        <begin position="193"/>
        <end position="215"/>
    </location>
</feature>